<comment type="caution">
    <text evidence="1">The sequence shown here is derived from an EMBL/GenBank/DDBJ whole genome shotgun (WGS) entry which is preliminary data.</text>
</comment>
<gene>
    <name evidence="1" type="ORF">ALQ95_200140</name>
</gene>
<protein>
    <submittedName>
        <fullName evidence="1">Uncharacterized protein</fullName>
    </submittedName>
</protein>
<dbReference type="EMBL" id="RBNR01000315">
    <property type="protein sequence ID" value="RML39795.1"/>
    <property type="molecule type" value="Genomic_DNA"/>
</dbReference>
<evidence type="ECO:0000313" key="1">
    <source>
        <dbReference type="EMBL" id="RML39795.1"/>
    </source>
</evidence>
<proteinExistence type="predicted"/>
<organism evidence="1 2">
    <name type="scientific">Pseudomonas syringae pv. ribicola</name>
    <dbReference type="NCBI Taxonomy" id="55398"/>
    <lineage>
        <taxon>Bacteria</taxon>
        <taxon>Pseudomonadati</taxon>
        <taxon>Pseudomonadota</taxon>
        <taxon>Gammaproteobacteria</taxon>
        <taxon>Pseudomonadales</taxon>
        <taxon>Pseudomonadaceae</taxon>
        <taxon>Pseudomonas</taxon>
    </lineage>
</organism>
<reference evidence="1 2" key="1">
    <citation type="submission" date="2018-08" db="EMBL/GenBank/DDBJ databases">
        <title>Recombination of ecologically and evolutionarily significant loci maintains genetic cohesion in the Pseudomonas syringae species complex.</title>
        <authorList>
            <person name="Dillon M."/>
            <person name="Thakur S."/>
            <person name="Almeida R.N.D."/>
            <person name="Weir B.S."/>
            <person name="Guttman D.S."/>
        </authorList>
    </citation>
    <scope>NUCLEOTIDE SEQUENCE [LARGE SCALE GENOMIC DNA]</scope>
    <source>
        <strain evidence="1 2">ICMP 3883</strain>
    </source>
</reference>
<name>A0A3M2VKI8_PSESI</name>
<dbReference type="Proteomes" id="UP000280292">
    <property type="component" value="Unassembled WGS sequence"/>
</dbReference>
<dbReference type="AlphaFoldDB" id="A0A3M2VKI8"/>
<accession>A0A3M2VKI8</accession>
<evidence type="ECO:0000313" key="2">
    <source>
        <dbReference type="Proteomes" id="UP000280292"/>
    </source>
</evidence>
<sequence length="79" mass="8497">MQTDPCAVALGSALHMIEGVVIRIRNRLRAPKSGAGRSVDDQAGFLASGRIFLPMRDSLCLLMAWVASANIALCRVKND</sequence>